<dbReference type="InterPro" id="IPR019575">
    <property type="entry name" value="Nuop51_4Fe4S-bd"/>
</dbReference>
<dbReference type="Proteomes" id="UP000070311">
    <property type="component" value="Unassembled WGS sequence"/>
</dbReference>
<dbReference type="FunFam" id="3.40.50.11540:FF:000001">
    <property type="entry name" value="NADH dehydrogenase [ubiquinone] flavoprotein 1, mitochondrial"/>
    <property type="match status" value="1"/>
</dbReference>
<evidence type="ECO:0000313" key="8">
    <source>
        <dbReference type="Proteomes" id="UP000070311"/>
    </source>
</evidence>
<keyword evidence="5" id="KW-0411">Iron-sulfur</keyword>
<keyword evidence="4" id="KW-0408">Iron</keyword>
<dbReference type="PANTHER" id="PTHR43578">
    <property type="entry name" value="NADH-QUINONE OXIDOREDUCTASE SUBUNIT F"/>
    <property type="match status" value="1"/>
</dbReference>
<evidence type="ECO:0000313" key="7">
    <source>
        <dbReference type="EMBL" id="KXB05546.1"/>
    </source>
</evidence>
<dbReference type="SUPFAM" id="SSF52833">
    <property type="entry name" value="Thioredoxin-like"/>
    <property type="match status" value="1"/>
</dbReference>
<evidence type="ECO:0000256" key="2">
    <source>
        <dbReference type="ARBA" id="ARBA00022485"/>
    </source>
</evidence>
<dbReference type="GO" id="GO:0046872">
    <property type="term" value="F:metal ion binding"/>
    <property type="evidence" value="ECO:0007669"/>
    <property type="project" value="UniProtKB-KW"/>
</dbReference>
<accession>A0A133VGI2</accession>
<dbReference type="Gene3D" id="3.10.20.600">
    <property type="match status" value="1"/>
</dbReference>
<dbReference type="GO" id="GO:0051539">
    <property type="term" value="F:4 iron, 4 sulfur cluster binding"/>
    <property type="evidence" value="ECO:0007669"/>
    <property type="project" value="UniProtKB-KW"/>
</dbReference>
<dbReference type="InterPro" id="IPR011538">
    <property type="entry name" value="Nuo51_FMN-bd"/>
</dbReference>
<name>A0A133VGI2_9EURY</name>
<evidence type="ECO:0000259" key="6">
    <source>
        <dbReference type="SMART" id="SM00928"/>
    </source>
</evidence>
<dbReference type="PANTHER" id="PTHR43578:SF3">
    <property type="entry name" value="NADH-QUINONE OXIDOREDUCTASE SUBUNIT F"/>
    <property type="match status" value="1"/>
</dbReference>
<comment type="caution">
    <text evidence="7">The sequence shown here is derived from an EMBL/GenBank/DDBJ whole genome shotgun (WGS) entry which is preliminary data.</text>
</comment>
<protein>
    <recommendedName>
        <fullName evidence="6">NADH-ubiquinone oxidoreductase 51kDa subunit iron-sulphur binding domain-containing protein</fullName>
    </recommendedName>
</protein>
<dbReference type="Gene3D" id="1.20.1440.230">
    <property type="entry name" value="NADH-ubiquinone oxidoreductase 51kDa subunit, iron-sulphur binding domain"/>
    <property type="match status" value="1"/>
</dbReference>
<dbReference type="EMBL" id="LHYD01000007">
    <property type="protein sequence ID" value="KXB05546.1"/>
    <property type="molecule type" value="Genomic_DNA"/>
</dbReference>
<dbReference type="InterPro" id="IPR036249">
    <property type="entry name" value="Thioredoxin-like_sf"/>
</dbReference>
<evidence type="ECO:0000256" key="1">
    <source>
        <dbReference type="ARBA" id="ARBA00007523"/>
    </source>
</evidence>
<dbReference type="FunFam" id="1.20.1440.230:FF:000001">
    <property type="entry name" value="Mitochondrial NADH dehydrogenase flavoprotein 1"/>
    <property type="match status" value="1"/>
</dbReference>
<dbReference type="AlphaFoldDB" id="A0A133VGI2"/>
<comment type="similarity">
    <text evidence="1">Belongs to the complex I 51 kDa subunit family.</text>
</comment>
<feature type="domain" description="NADH-ubiquinone oxidoreductase 51kDa subunit iron-sulphur binding" evidence="6">
    <location>
        <begin position="488"/>
        <end position="533"/>
    </location>
</feature>
<evidence type="ECO:0000256" key="4">
    <source>
        <dbReference type="ARBA" id="ARBA00023004"/>
    </source>
</evidence>
<dbReference type="Pfam" id="PF01512">
    <property type="entry name" value="Complex1_51K"/>
    <property type="match status" value="1"/>
</dbReference>
<keyword evidence="3" id="KW-0479">Metal-binding</keyword>
<sequence length="593" mass="65418">MNIKNKKDLKKVKKQGKRSLYPKKPKFRFGSASCGIGAGIEAAKQAMDEARTPEKIGRSSPVGCIGACYAEPLAELYIPRKGRILFNNIKPEDGKEIMKAANNGRISEDKVFCKVTEDNNLINNETKKFNDLPPSGKIQSPFDNNYLNKTLEKIPSINKLDYFENQKKIVLRNSGHINPESIEEYISRGGYKGLYKSLEMNPDNIIEEISKSKLRGRGGAGFPTGKKWKLAKEAEGETKYVISNGDEGDPGAYMDRVIMESDPHSMIEGMIIGAYTIRAEKGYIFVRNEYPQAVKRMEIAIEQAKEYGILGKNIMGSDFDFNLEISKGGGAFVCGEETALMSSIEGKLPNPRPRPPYPTESGLWGKPTIINNVKSWANIPAIICRGGEFLSNIGTKRSGETKVFSLVGDVKRRGLIEVKLGTLLKEIVIDIGGADPNEAKAVQTGGPSGGFIPTKFLEIPLDFETLTELGSIMGSGGLVVMDNDTCMVDMAEYFLKFTMEEGCGQCTPCREGLERMHNILVEITEGKANTKDLNLLRELASYIEDASLCGLGKTAPRPVLTTLDHFDEEYREHVEKEVCQAGVCDLTGEKKDE</sequence>
<organism evidence="7 8">
    <name type="scientific">candidate division MSBL1 archaeon SCGC-AAA382A13</name>
    <dbReference type="NCBI Taxonomy" id="1698279"/>
    <lineage>
        <taxon>Archaea</taxon>
        <taxon>Methanobacteriati</taxon>
        <taxon>Methanobacteriota</taxon>
        <taxon>candidate division MSBL1</taxon>
    </lineage>
</organism>
<dbReference type="Gene3D" id="3.40.50.11540">
    <property type="entry name" value="NADH-ubiquinone oxidoreductase 51kDa subunit"/>
    <property type="match status" value="1"/>
</dbReference>
<keyword evidence="8" id="KW-1185">Reference proteome</keyword>
<dbReference type="SMART" id="SM00928">
    <property type="entry name" value="NADH_4Fe-4S"/>
    <property type="match status" value="1"/>
</dbReference>
<dbReference type="Pfam" id="PF10589">
    <property type="entry name" value="NADH_4Fe-4S"/>
    <property type="match status" value="1"/>
</dbReference>
<dbReference type="InterPro" id="IPR037207">
    <property type="entry name" value="Nuop51_4Fe4S-bd_sf"/>
</dbReference>
<dbReference type="CDD" id="cd02980">
    <property type="entry name" value="TRX_Fd_family"/>
    <property type="match status" value="1"/>
</dbReference>
<dbReference type="SUPFAM" id="SSF142019">
    <property type="entry name" value="Nqo1 FMN-binding domain-like"/>
    <property type="match status" value="1"/>
</dbReference>
<proteinExistence type="inferred from homology"/>
<evidence type="ECO:0000256" key="5">
    <source>
        <dbReference type="ARBA" id="ARBA00023014"/>
    </source>
</evidence>
<reference evidence="7 8" key="1">
    <citation type="journal article" date="2016" name="Sci. Rep.">
        <title>Metabolic traits of an uncultured archaeal lineage -MSBL1- from brine pools of the Red Sea.</title>
        <authorList>
            <person name="Mwirichia R."/>
            <person name="Alam I."/>
            <person name="Rashid M."/>
            <person name="Vinu M."/>
            <person name="Ba-Alawi W."/>
            <person name="Anthony Kamau A."/>
            <person name="Kamanda Ngugi D."/>
            <person name="Goker M."/>
            <person name="Klenk H.P."/>
            <person name="Bajic V."/>
            <person name="Stingl U."/>
        </authorList>
    </citation>
    <scope>NUCLEOTIDE SEQUENCE [LARGE SCALE GENOMIC DNA]</scope>
    <source>
        <strain evidence="7">SCGC-AAA382A13</strain>
    </source>
</reference>
<keyword evidence="2" id="KW-0004">4Fe-4S</keyword>
<dbReference type="InterPro" id="IPR037225">
    <property type="entry name" value="Nuo51_FMN-bd_sf"/>
</dbReference>
<dbReference type="SUPFAM" id="SSF140490">
    <property type="entry name" value="Nqo1C-terminal domain-like"/>
    <property type="match status" value="1"/>
</dbReference>
<dbReference type="Gene3D" id="6.10.250.1450">
    <property type="match status" value="1"/>
</dbReference>
<evidence type="ECO:0000256" key="3">
    <source>
        <dbReference type="ARBA" id="ARBA00022723"/>
    </source>
</evidence>
<dbReference type="PATRIC" id="fig|1698279.3.peg.544"/>
<gene>
    <name evidence="7" type="ORF">AKJ50_00640</name>
</gene>
<dbReference type="SUPFAM" id="SSF142984">
    <property type="entry name" value="Nqo1 middle domain-like"/>
    <property type="match status" value="1"/>
</dbReference>